<keyword evidence="4" id="KW-1185">Reference proteome</keyword>
<feature type="compositionally biased region" description="Polar residues" evidence="1">
    <location>
        <begin position="49"/>
        <end position="60"/>
    </location>
</feature>
<feature type="compositionally biased region" description="Low complexity" evidence="1">
    <location>
        <begin position="73"/>
        <end position="83"/>
    </location>
</feature>
<dbReference type="RefSeq" id="WP_251914729.1">
    <property type="nucleotide sequence ID" value="NZ_JAMRXG010000010.1"/>
</dbReference>
<evidence type="ECO:0000256" key="1">
    <source>
        <dbReference type="SAM" id="MobiDB-lite"/>
    </source>
</evidence>
<accession>A0A9X2EE35</accession>
<dbReference type="AlphaFoldDB" id="A0A9X2EE35"/>
<organism evidence="3 4">
    <name type="scientific">Nocardia pulmonis</name>
    <dbReference type="NCBI Taxonomy" id="2951408"/>
    <lineage>
        <taxon>Bacteria</taxon>
        <taxon>Bacillati</taxon>
        <taxon>Actinomycetota</taxon>
        <taxon>Actinomycetes</taxon>
        <taxon>Mycobacteriales</taxon>
        <taxon>Nocardiaceae</taxon>
        <taxon>Nocardia</taxon>
    </lineage>
</organism>
<reference evidence="3" key="1">
    <citation type="submission" date="2022-06" db="EMBL/GenBank/DDBJ databases">
        <title>Novel species in genus nocardia.</title>
        <authorList>
            <person name="Li F."/>
        </authorList>
    </citation>
    <scope>NUCLEOTIDE SEQUENCE</scope>
    <source>
        <strain evidence="3">CDC141</strain>
    </source>
</reference>
<feature type="chain" id="PRO_5040973706" evidence="2">
    <location>
        <begin position="28"/>
        <end position="289"/>
    </location>
</feature>
<evidence type="ECO:0000313" key="3">
    <source>
        <dbReference type="EMBL" id="MCM6776431.1"/>
    </source>
</evidence>
<protein>
    <submittedName>
        <fullName evidence="3">Uncharacterized protein</fullName>
    </submittedName>
</protein>
<feature type="signal peptide" evidence="2">
    <location>
        <begin position="1"/>
        <end position="27"/>
    </location>
</feature>
<comment type="caution">
    <text evidence="3">The sequence shown here is derived from an EMBL/GenBank/DDBJ whole genome shotgun (WGS) entry which is preliminary data.</text>
</comment>
<feature type="compositionally biased region" description="Basic and acidic residues" evidence="1">
    <location>
        <begin position="98"/>
        <end position="108"/>
    </location>
</feature>
<proteinExistence type="predicted"/>
<dbReference type="Proteomes" id="UP001139157">
    <property type="component" value="Unassembled WGS sequence"/>
</dbReference>
<name>A0A9X2EE35_9NOCA</name>
<evidence type="ECO:0000313" key="4">
    <source>
        <dbReference type="Proteomes" id="UP001139157"/>
    </source>
</evidence>
<feature type="region of interest" description="Disordered" evidence="1">
    <location>
        <begin position="49"/>
        <end position="128"/>
    </location>
</feature>
<dbReference type="EMBL" id="JAMRXG010000010">
    <property type="protein sequence ID" value="MCM6776431.1"/>
    <property type="molecule type" value="Genomic_DNA"/>
</dbReference>
<keyword evidence="2" id="KW-0732">Signal</keyword>
<evidence type="ECO:0000256" key="2">
    <source>
        <dbReference type="SAM" id="SignalP"/>
    </source>
</evidence>
<gene>
    <name evidence="3" type="ORF">NDR86_23370</name>
</gene>
<sequence length="289" mass="28274">MGKHSTRPNPLCSMRLAMLSLTALVTAGITTQHGPAPSNQATTLTATWSQLDIPDQTSIPAPTPTEMPRRAADPVGDADTATAPAPPSRPGLPLLSEPRPEPHDEPATTERPAPRPHHRPAPAAHVDVRTPSAATDLGSLLTSLGAALTAGATVARVVESGSAATEPPPAEETATADCAEADATAENPRSATDLGALLADLGTAVQAGAALTKVLESGSATLDTGSSLAETGSSALGPLGSPLEPGSAALGPLGSLLTSGSAALGPIAPLLGTGSATLAPLSAAAAASA</sequence>